<keyword evidence="3" id="KW-0238">DNA-binding</keyword>
<reference evidence="6" key="1">
    <citation type="submission" date="2009-03" db="EMBL/GenBank/DDBJ databases">
        <title>Complete genome sequence of Edwardsiella ictaluri 93-146.</title>
        <authorList>
            <person name="Williams M.L."/>
            <person name="Gillaspy A.F."/>
            <person name="Dyer D.W."/>
            <person name="Thune R.L."/>
            <person name="Waldbieser G.C."/>
            <person name="Schuster S.C."/>
            <person name="Gipson J."/>
            <person name="Zaitshik J."/>
            <person name="Landry C."/>
            <person name="Lawrence M.L."/>
        </authorList>
    </citation>
    <scope>NUCLEOTIDE SEQUENCE [LARGE SCALE GENOMIC DNA]</scope>
    <source>
        <strain evidence="6">93-146</strain>
    </source>
</reference>
<dbReference type="GO" id="GO:0003677">
    <property type="term" value="F:DNA binding"/>
    <property type="evidence" value="ECO:0007669"/>
    <property type="project" value="UniProtKB-KW"/>
</dbReference>
<feature type="domain" description="Type I restriction modification DNA specificity" evidence="4">
    <location>
        <begin position="22"/>
        <end position="176"/>
    </location>
</feature>
<sequence length="441" mass="50242">MANYKAYPEYKDSGVEWLGLVPESWTICRLKNLAAIKNGQDYKSVQTDDGYPVMGSGGQFTFASKFMYDKPSVLLGRKGTIDKPLYINEPFWTVDTMYYTELNEGFDARYLYYLALTIQFSRYSTNTALPSMTQEHLSNYKFSVPKAESERKKITKFLDHETAKIDNLIEKQQQLIELLKEKRHAVISHAVTKGLNPDVPMKDSGVEWLGEVPEHWTISTLKHHAKFIDGDRGSEYPNDNDLVDDGVVFLSSKNISNWEINIDDANYISREKFNRLNRGKAINGDVIVKVRGSTGRIGELAIFETERLNKSTAFINAQMMIIRLKNSFNNRFLCNVAQGHYWMEQLNVGAYGTAQQQLNNAIFSGMIMVVPPIDEQLTINKFLELEIKRFDGLIKNTSNMIQLIQERRTALISAAVTGKIDVRDWVAPDTQEAEEPQEVSA</sequence>
<dbReference type="KEGG" id="eic:NT01EI_0519"/>
<proteinExistence type="inferred from homology"/>
<dbReference type="OrthoDB" id="9798929at2"/>
<organism evidence="5 6">
    <name type="scientific">Edwardsiella ictaluri (strain 93-146)</name>
    <dbReference type="NCBI Taxonomy" id="634503"/>
    <lineage>
        <taxon>Bacteria</taxon>
        <taxon>Pseudomonadati</taxon>
        <taxon>Pseudomonadota</taxon>
        <taxon>Gammaproteobacteria</taxon>
        <taxon>Enterobacterales</taxon>
        <taxon>Hafniaceae</taxon>
        <taxon>Edwardsiella</taxon>
    </lineage>
</organism>
<dbReference type="HOGENOM" id="CLU_021095_1_0_6"/>
<keyword evidence="2" id="KW-0680">Restriction system</keyword>
<dbReference type="PANTHER" id="PTHR30408">
    <property type="entry name" value="TYPE-1 RESTRICTION ENZYME ECOKI SPECIFICITY PROTEIN"/>
    <property type="match status" value="1"/>
</dbReference>
<reference evidence="5 6" key="2">
    <citation type="journal article" date="2012" name="J. Bacteriol.">
        <title>Genome Sequence of Edwardsiella ictaluri 93-146, a Strain Associated with a Natural Channel Catfish Outbreak of Enteric Septicemia of Catfish.</title>
        <authorList>
            <person name="Williams M.L."/>
            <person name="Gillaspy A.F."/>
            <person name="Dyer D.W."/>
            <person name="Thune R.L."/>
            <person name="Waldbieser G.C."/>
            <person name="Schuster S.C."/>
            <person name="Gipson J."/>
            <person name="Zaitshik J."/>
            <person name="Landry C."/>
            <person name="Banes M.M."/>
            <person name="Lawrence M.L."/>
        </authorList>
    </citation>
    <scope>NUCLEOTIDE SEQUENCE [LARGE SCALE GENOMIC DNA]</scope>
    <source>
        <strain evidence="5 6">93-146</strain>
    </source>
</reference>
<dbReference type="InterPro" id="IPR000055">
    <property type="entry name" value="Restrct_endonuc_typeI_TRD"/>
</dbReference>
<dbReference type="InterPro" id="IPR052021">
    <property type="entry name" value="Type-I_RS_S_subunit"/>
</dbReference>
<dbReference type="CDD" id="cd17288">
    <property type="entry name" value="RMtype1_S_LlaAI06ORF1089P_TRD1-CR1_like"/>
    <property type="match status" value="1"/>
</dbReference>
<gene>
    <name evidence="5" type="ordered locus">NT01EI_0519</name>
</gene>
<dbReference type="REBASE" id="21004">
    <property type="entry name" value="S.EicORF518P"/>
</dbReference>
<dbReference type="Gene3D" id="1.10.287.1120">
    <property type="entry name" value="Bipartite methylase S protein"/>
    <property type="match status" value="1"/>
</dbReference>
<dbReference type="PANTHER" id="PTHR30408:SF12">
    <property type="entry name" value="TYPE I RESTRICTION ENZYME MJAVIII SPECIFICITY SUBUNIT"/>
    <property type="match status" value="1"/>
</dbReference>
<name>C5BH70_EDWI9</name>
<dbReference type="Proteomes" id="UP000001485">
    <property type="component" value="Chromosome"/>
</dbReference>
<evidence type="ECO:0000256" key="3">
    <source>
        <dbReference type="ARBA" id="ARBA00023125"/>
    </source>
</evidence>
<dbReference type="AlphaFoldDB" id="C5BH70"/>
<dbReference type="Gene3D" id="3.90.220.20">
    <property type="entry name" value="DNA methylase specificity domains"/>
    <property type="match status" value="2"/>
</dbReference>
<dbReference type="Pfam" id="PF01420">
    <property type="entry name" value="Methylase_S"/>
    <property type="match status" value="2"/>
</dbReference>
<feature type="domain" description="Type I restriction modification DNA specificity" evidence="4">
    <location>
        <begin position="247"/>
        <end position="399"/>
    </location>
</feature>
<dbReference type="PATRIC" id="fig|634503.3.peg.471"/>
<accession>C5BH70</accession>
<comment type="similarity">
    <text evidence="1">Belongs to the type-I restriction system S methylase family.</text>
</comment>
<dbReference type="GeneID" id="69537601"/>
<protein>
    <submittedName>
        <fullName evidence="5">Restriction modification system DNA specificity domain protein</fullName>
    </submittedName>
</protein>
<dbReference type="RefSeq" id="WP_015869954.1">
    <property type="nucleotide sequence ID" value="NC_012779.2"/>
</dbReference>
<evidence type="ECO:0000256" key="2">
    <source>
        <dbReference type="ARBA" id="ARBA00022747"/>
    </source>
</evidence>
<dbReference type="InterPro" id="IPR044946">
    <property type="entry name" value="Restrct_endonuc_typeI_TRD_sf"/>
</dbReference>
<evidence type="ECO:0000313" key="5">
    <source>
        <dbReference type="EMBL" id="ACR67753.1"/>
    </source>
</evidence>
<evidence type="ECO:0000259" key="4">
    <source>
        <dbReference type="Pfam" id="PF01420"/>
    </source>
</evidence>
<evidence type="ECO:0000313" key="6">
    <source>
        <dbReference type="Proteomes" id="UP000001485"/>
    </source>
</evidence>
<dbReference type="SUPFAM" id="SSF116734">
    <property type="entry name" value="DNA methylase specificity domain"/>
    <property type="match status" value="2"/>
</dbReference>
<dbReference type="EMBL" id="CP001600">
    <property type="protein sequence ID" value="ACR67753.1"/>
    <property type="molecule type" value="Genomic_DNA"/>
</dbReference>
<evidence type="ECO:0000256" key="1">
    <source>
        <dbReference type="ARBA" id="ARBA00010923"/>
    </source>
</evidence>
<dbReference type="GO" id="GO:0009307">
    <property type="term" value="P:DNA restriction-modification system"/>
    <property type="evidence" value="ECO:0007669"/>
    <property type="project" value="UniProtKB-KW"/>
</dbReference>